<comment type="caution">
    <text evidence="3">The sequence shown here is derived from an EMBL/GenBank/DDBJ whole genome shotgun (WGS) entry which is preliminary data.</text>
</comment>
<evidence type="ECO:0000259" key="2">
    <source>
        <dbReference type="Pfam" id="PF19238"/>
    </source>
</evidence>
<feature type="domain" description="DUF512" evidence="1">
    <location>
        <begin position="207"/>
        <end position="391"/>
    </location>
</feature>
<gene>
    <name evidence="3" type="ORF">ENI34_08650</name>
</gene>
<dbReference type="Proteomes" id="UP000885826">
    <property type="component" value="Unassembled WGS sequence"/>
</dbReference>
<evidence type="ECO:0000313" key="3">
    <source>
        <dbReference type="EMBL" id="HEC79192.1"/>
    </source>
</evidence>
<evidence type="ECO:0000259" key="1">
    <source>
        <dbReference type="Pfam" id="PF04459"/>
    </source>
</evidence>
<proteinExistence type="predicted"/>
<dbReference type="Pfam" id="PF19238">
    <property type="entry name" value="Radical_SAM_2"/>
    <property type="match status" value="1"/>
</dbReference>
<reference evidence="3" key="1">
    <citation type="journal article" date="2020" name="mSystems">
        <title>Genome- and Community-Level Interaction Insights into Carbon Utilization and Element Cycling Functions of Hydrothermarchaeota in Hydrothermal Sediment.</title>
        <authorList>
            <person name="Zhou Z."/>
            <person name="Liu Y."/>
            <person name="Xu W."/>
            <person name="Pan J."/>
            <person name="Luo Z.H."/>
            <person name="Li M."/>
        </authorList>
    </citation>
    <scope>NUCLEOTIDE SEQUENCE</scope>
    <source>
        <strain evidence="3">HyVt-388</strain>
    </source>
</reference>
<organism evidence="3 4">
    <name type="scientific">candidate division WOR-3 bacterium</name>
    <dbReference type="NCBI Taxonomy" id="2052148"/>
    <lineage>
        <taxon>Bacteria</taxon>
        <taxon>Bacteria division WOR-3</taxon>
    </lineage>
</organism>
<accession>A0A9C9EP00</accession>
<dbReference type="EMBL" id="DRIG01000092">
    <property type="protein sequence ID" value="HEC79192.1"/>
    <property type="molecule type" value="Genomic_DNA"/>
</dbReference>
<dbReference type="InterPro" id="IPR013785">
    <property type="entry name" value="Aldolase_TIM"/>
</dbReference>
<dbReference type="InterPro" id="IPR058240">
    <property type="entry name" value="rSAM_sf"/>
</dbReference>
<evidence type="ECO:0000313" key="4">
    <source>
        <dbReference type="Proteomes" id="UP000885826"/>
    </source>
</evidence>
<dbReference type="SUPFAM" id="SSF102114">
    <property type="entry name" value="Radical SAM enzymes"/>
    <property type="match status" value="1"/>
</dbReference>
<dbReference type="InterPro" id="IPR045375">
    <property type="entry name" value="Put_radical_SAM-like_N"/>
</dbReference>
<name>A0A9C9EP00_UNCW3</name>
<dbReference type="InterPro" id="IPR007549">
    <property type="entry name" value="DUF512"/>
</dbReference>
<dbReference type="Gene3D" id="3.20.20.70">
    <property type="entry name" value="Aldolase class I"/>
    <property type="match status" value="1"/>
</dbReference>
<sequence length="410" mass="47490">MVKVVSSRIRGIPKNAYLLRINNHSIDDFLEYRFYNDITKTRRILFEYRGKKKEIIIAPSREIEIELETPLYRRCENNCDFCFVNGLPPGLRRELYFKDDDYRLSFLFGNFLSLTNVSRDDIKRIGRLKLSPLYISVHTTNPRLRSRIFQNEKAALIMEQLRSLVEQNIKLHTQIVVMPGINDGAVLNRTITRLSGLYPGVNSIGVVPVGRTKYQKKIKSISKIEACRIIEQVNSFHKKFRKKYGKGLVYCSDELYLKAKRRIPDTEYYDDFPQLENGIGMVRKFLNELEDSNERIRLKGNILLLTGRLAYPFLIRLKRKLEVCNLAKNRLDVLSIKNSFFGDSVTVSGLISAADFNRVIKKISRGYRRIILPPNCINEAGQFIDDGKIEDKRVIIAPESVRGLIKCLQS</sequence>
<protein>
    <submittedName>
        <fullName evidence="3">DUF512 domain-containing protein</fullName>
    </submittedName>
</protein>
<dbReference type="Pfam" id="PF04459">
    <property type="entry name" value="DUF512"/>
    <property type="match status" value="1"/>
</dbReference>
<dbReference type="AlphaFoldDB" id="A0A9C9EP00"/>
<feature type="domain" description="Putative radical SAM N-terminal" evidence="2">
    <location>
        <begin position="71"/>
        <end position="204"/>
    </location>
</feature>